<organism evidence="2 3">
    <name type="scientific">Azorhizobium caulinodans (strain ATCC 43989 / DSM 5975 / JCM 20966 / LMG 6465 / NBRC 14845 / NCIMB 13405 / ORS 571)</name>
    <dbReference type="NCBI Taxonomy" id="438753"/>
    <lineage>
        <taxon>Bacteria</taxon>
        <taxon>Pseudomonadati</taxon>
        <taxon>Pseudomonadota</taxon>
        <taxon>Alphaproteobacteria</taxon>
        <taxon>Hyphomicrobiales</taxon>
        <taxon>Xanthobacteraceae</taxon>
        <taxon>Azorhizobium</taxon>
    </lineage>
</organism>
<keyword evidence="2" id="KW-0418">Kinase</keyword>
<dbReference type="eggNOG" id="COG2187">
    <property type="taxonomic scope" value="Bacteria"/>
</dbReference>
<dbReference type="Proteomes" id="UP000000270">
    <property type="component" value="Chromosome"/>
</dbReference>
<accession>A8HRC5</accession>
<dbReference type="KEGG" id="azc:AZC_1165"/>
<reference evidence="2 3" key="1">
    <citation type="journal article" date="2007" name="Appl. Environ. Microbiol.">
        <title>Rhizobial factors required for stem nodule maturation and maintenance in Sesbania rostrata-Azorhizobium caulinodans ORS571 symbiosis.</title>
        <authorList>
            <person name="Suzuki S."/>
            <person name="Aono T."/>
            <person name="Lee KB."/>
            <person name="Suzuki T."/>
            <person name="Liu CT."/>
            <person name="Miwa H."/>
            <person name="Wakao S."/>
            <person name="Iki T."/>
            <person name="Oyaizu H."/>
        </authorList>
    </citation>
    <scope>NUCLEOTIDE SEQUENCE [LARGE SCALE GENOMIC DNA]</scope>
    <source>
        <strain evidence="3">ATCC 43989 / DSM 5975 / JCM 20966 / LMG 6465 / NBRC 14845 / NCIMB 13405 / ORS 571</strain>
    </source>
</reference>
<gene>
    <name evidence="2" type="ordered locus">AZC_1165</name>
</gene>
<dbReference type="GO" id="GO:0016301">
    <property type="term" value="F:kinase activity"/>
    <property type="evidence" value="ECO:0007669"/>
    <property type="project" value="UniProtKB-KW"/>
</dbReference>
<reference evidence="2 3" key="3">
    <citation type="journal article" date="2008" name="BMC Genomics">
        <title>The genome of the versatile nitrogen fixer Azorhizobium caulinodans ORS571.</title>
        <authorList>
            <person name="Lee KB."/>
            <person name="Backer P.D."/>
            <person name="Aono T."/>
            <person name="Liu CT."/>
            <person name="Suzuki S."/>
            <person name="Suzuki T."/>
            <person name="Kaneko T."/>
            <person name="Yamada M."/>
            <person name="Tabata S."/>
            <person name="Kupfer D.M."/>
            <person name="Najar F.Z."/>
            <person name="Wiley G.B."/>
            <person name="Roe B."/>
            <person name="Binnewies T.T."/>
            <person name="Ussery D.W."/>
            <person name="D'Haeze W."/>
            <person name="Herder J.D."/>
            <person name="Gevers D."/>
            <person name="Vereecke D."/>
            <person name="Holsters M."/>
            <person name="Oyaizu H."/>
        </authorList>
    </citation>
    <scope>NUCLEOTIDE SEQUENCE [LARGE SCALE GENOMIC DNA]</scope>
    <source>
        <strain evidence="3">ATCC 43989 / DSM 5975 / JCM 20966 / LMG 6465 / NBRC 14845 / NCIMB 13405 / ORS 571</strain>
    </source>
</reference>
<feature type="domain" description="Aminoglycoside phosphotransferase" evidence="1">
    <location>
        <begin position="115"/>
        <end position="283"/>
    </location>
</feature>
<reference evidence="2 3" key="4">
    <citation type="journal article" date="2009" name="Appl. Environ. Microbiol.">
        <title>Comparative genome-wide transcriptional profiling of Azorhizobium caulinodans ORS571 grown under free-living and symbiotic conditions.</title>
        <authorList>
            <person name="Tsukada S."/>
            <person name="Aono T."/>
            <person name="Akiba N."/>
            <person name="Lee KB."/>
            <person name="Liu CT."/>
            <person name="Toyazaki H."/>
            <person name="Oyaizu H."/>
        </authorList>
    </citation>
    <scope>NUCLEOTIDE SEQUENCE [LARGE SCALE GENOMIC DNA]</scope>
    <source>
        <strain evidence="3">ATCC 43989 / DSM 5975 / JCM 20966 / LMG 6465 / NBRC 14845 / NCIMB 13405 / ORS 571</strain>
    </source>
</reference>
<dbReference type="AlphaFoldDB" id="A8HRC5"/>
<dbReference type="SUPFAM" id="SSF56112">
    <property type="entry name" value="Protein kinase-like (PK-like)"/>
    <property type="match status" value="1"/>
</dbReference>
<keyword evidence="2" id="KW-0808">Transferase</keyword>
<keyword evidence="3" id="KW-1185">Reference proteome</keyword>
<evidence type="ECO:0000313" key="2">
    <source>
        <dbReference type="EMBL" id="BAF87163.1"/>
    </source>
</evidence>
<sequence length="523" mass="56290">MTDDHVVADQSAVFAFLADPASHGGTAPVTRIDTHGAAVFLVGPDAYKVKRAVAFPFMDFSTLDKRREACTGEIAINRPNAPDLYLSALPVTEQDGRLTLGGAGTPVEWVVHMRRFDEGQTLDRVATREGLPREVLSALARAIADAHRRAPLCPPSFDAVAALADVASDNAASFRAAPELFAPPQVQALDTATAAALAACTELMRARADGGDVRRCHGDLHLRNIALIDGQPVLFDAIEFNPELATCDVLYDLAFLIMDLWQRGLRLEANGVLNRYLWAQDEARHYEALKALPLFLSLRAAIRAKVGMAALARLTGEARAKAEQEVRAYFTAALDFLAPSPPVLLAVGGLSGTGKSRLAARAAPRLGRAPGAVVLRSDVERKSLNGVAETERLPATGYSPEQTAQVYERVRQRIDLALKAGQAAVADAVHARPDERAAIRAVADRNAVRFVGLWLTAPLDLLQARVARRKNDASDATPEVVMKQADYDLGPMDWTVVDVSEGADAALHDIDRQLSSESDADRP</sequence>
<reference evidence="2 3" key="5">
    <citation type="journal article" date="2010" name="Appl. Environ. Microbiol.">
        <title>phrR-like gene praR of Azorhizobium caulinodans ORS571 is essential for symbiosis with Sesbania rostrata and is involved in expression of reb genes.</title>
        <authorList>
            <person name="Akiba N."/>
            <person name="Aono T."/>
            <person name="Toyazaki H."/>
            <person name="Sato S."/>
            <person name="Oyaizu H."/>
        </authorList>
    </citation>
    <scope>NUCLEOTIDE SEQUENCE [LARGE SCALE GENOMIC DNA]</scope>
    <source>
        <strain evidence="3">ATCC 43989 / DSM 5975 / JCM 20966 / LMG 6465 / NBRC 14845 / NCIMB 13405 / ORS 571</strain>
    </source>
</reference>
<dbReference type="PANTHER" id="PTHR43883:SF1">
    <property type="entry name" value="GLUCONOKINASE"/>
    <property type="match status" value="1"/>
</dbReference>
<reference evidence="2 3" key="6">
    <citation type="journal article" date="2011" name="Appl. Environ. Microbiol.">
        <title>Involvement of the azorhizobial chromosome partition gene (parA) in the onset of bacteroid differentiation during Sesbania rostrata stem nodule development.</title>
        <authorList>
            <person name="Liu CT."/>
            <person name="Lee KB."/>
            <person name="Wang YS."/>
            <person name="Peng MH."/>
            <person name="Lee KT."/>
            <person name="Suzuki S."/>
            <person name="Suzuki T."/>
            <person name="Oyaizu H."/>
        </authorList>
    </citation>
    <scope>NUCLEOTIDE SEQUENCE [LARGE SCALE GENOMIC DNA]</scope>
    <source>
        <strain evidence="3">ATCC 43989 / DSM 5975 / JCM 20966 / LMG 6465 / NBRC 14845 / NCIMB 13405 / ORS 571</strain>
    </source>
</reference>
<dbReference type="InterPro" id="IPR011009">
    <property type="entry name" value="Kinase-like_dom_sf"/>
</dbReference>
<reference evidence="3" key="2">
    <citation type="submission" date="2007-04" db="EMBL/GenBank/DDBJ databases">
        <title>Complete genome sequence of the nitrogen-fixing bacterium Azorhizobium caulinodans ORS571.</title>
        <authorList>
            <person name="Lee K.B."/>
            <person name="Backer P.D."/>
            <person name="Aono T."/>
            <person name="Liu C.T."/>
            <person name="Suzuki S."/>
            <person name="Suzuki T."/>
            <person name="Kaneko T."/>
            <person name="Yamada M."/>
            <person name="Tabata S."/>
            <person name="Kupfer D.M."/>
            <person name="Najar F.Z."/>
            <person name="Wiley G.B."/>
            <person name="Roe B."/>
            <person name="Binnewies T."/>
            <person name="Ussery D."/>
            <person name="Vereecke D."/>
            <person name="Gevers D."/>
            <person name="Holsters M."/>
            <person name="Oyaizu H."/>
        </authorList>
    </citation>
    <scope>NUCLEOTIDE SEQUENCE [LARGE SCALE GENOMIC DNA]</scope>
    <source>
        <strain evidence="3">ATCC 43989 / DSM 5975 / JCM 20966 / LMG 6465 / NBRC 14845 / NCIMB 13405 / ORS 571</strain>
    </source>
</reference>
<dbReference type="SUPFAM" id="SSF52540">
    <property type="entry name" value="P-loop containing nucleoside triphosphate hydrolases"/>
    <property type="match status" value="1"/>
</dbReference>
<proteinExistence type="predicted"/>
<dbReference type="PANTHER" id="PTHR43883">
    <property type="entry name" value="SLR0207 PROTEIN"/>
    <property type="match status" value="1"/>
</dbReference>
<dbReference type="Gene3D" id="3.40.50.300">
    <property type="entry name" value="P-loop containing nucleotide triphosphate hydrolases"/>
    <property type="match status" value="1"/>
</dbReference>
<protein>
    <submittedName>
        <fullName evidence="2">Putative kinase</fullName>
    </submittedName>
</protein>
<dbReference type="Pfam" id="PF13671">
    <property type="entry name" value="AAA_33"/>
    <property type="match status" value="1"/>
</dbReference>
<dbReference type="HOGENOM" id="CLU_026771_1_0_5"/>
<evidence type="ECO:0000259" key="1">
    <source>
        <dbReference type="Pfam" id="PF01636"/>
    </source>
</evidence>
<evidence type="ECO:0000313" key="3">
    <source>
        <dbReference type="Proteomes" id="UP000000270"/>
    </source>
</evidence>
<dbReference type="InterPro" id="IPR052732">
    <property type="entry name" value="Cell-binding_unc_protein"/>
</dbReference>
<dbReference type="Gene3D" id="3.90.1200.10">
    <property type="match status" value="1"/>
</dbReference>
<dbReference type="EMBL" id="AP009384">
    <property type="protein sequence ID" value="BAF87163.1"/>
    <property type="molecule type" value="Genomic_DNA"/>
</dbReference>
<dbReference type="RefSeq" id="WP_012169696.1">
    <property type="nucleotide sequence ID" value="NC_009937.1"/>
</dbReference>
<dbReference type="Pfam" id="PF01636">
    <property type="entry name" value="APH"/>
    <property type="match status" value="1"/>
</dbReference>
<dbReference type="eggNOG" id="COG0645">
    <property type="taxonomic scope" value="Bacteria"/>
</dbReference>
<dbReference type="InterPro" id="IPR002575">
    <property type="entry name" value="Aminoglycoside_PTrfase"/>
</dbReference>
<name>A8HRC5_AZOC5</name>
<dbReference type="InterPro" id="IPR027417">
    <property type="entry name" value="P-loop_NTPase"/>
</dbReference>
<dbReference type="STRING" id="438753.AZC_1165"/>